<organism evidence="1">
    <name type="scientific">freshwater metagenome</name>
    <dbReference type="NCBI Taxonomy" id="449393"/>
    <lineage>
        <taxon>unclassified sequences</taxon>
        <taxon>metagenomes</taxon>
        <taxon>ecological metagenomes</taxon>
    </lineage>
</organism>
<reference evidence="1" key="1">
    <citation type="submission" date="2020-05" db="EMBL/GenBank/DDBJ databases">
        <authorList>
            <person name="Chiriac C."/>
            <person name="Salcher M."/>
            <person name="Ghai R."/>
            <person name="Kavagutti S V."/>
        </authorList>
    </citation>
    <scope>NUCLEOTIDE SEQUENCE</scope>
</reference>
<dbReference type="SFLD" id="SFLDG01129">
    <property type="entry name" value="C1.5:_HAD__Beta-PGM__Phosphata"/>
    <property type="match status" value="1"/>
</dbReference>
<dbReference type="PANTHER" id="PTHR18901">
    <property type="entry name" value="2-DEOXYGLUCOSE-6-PHOSPHATE PHOSPHATASE 2"/>
    <property type="match status" value="1"/>
</dbReference>
<name>A0A6J6W6C5_9ZZZZ</name>
<dbReference type="PANTHER" id="PTHR18901:SF38">
    <property type="entry name" value="PSEUDOURIDINE-5'-PHOSPHATASE"/>
    <property type="match status" value="1"/>
</dbReference>
<dbReference type="EMBL" id="CAFAAB010000040">
    <property type="protein sequence ID" value="CAB4780441.1"/>
    <property type="molecule type" value="Genomic_DNA"/>
</dbReference>
<accession>A0A6J6W6C5</accession>
<dbReference type="NCBIfam" id="TIGR01509">
    <property type="entry name" value="HAD-SF-IA-v3"/>
    <property type="match status" value="1"/>
</dbReference>
<dbReference type="InterPro" id="IPR036412">
    <property type="entry name" value="HAD-like_sf"/>
</dbReference>
<dbReference type="SFLD" id="SFLDS00003">
    <property type="entry name" value="Haloacid_Dehalogenase"/>
    <property type="match status" value="1"/>
</dbReference>
<evidence type="ECO:0000313" key="1">
    <source>
        <dbReference type="EMBL" id="CAB4780441.1"/>
    </source>
</evidence>
<sequence length="219" mass="23714">MLTATLFDMDGLLLDSEILWHKAELKILGDLGVPIPHGEVRLTKGMFVSEVVDYWFAQHPWESPSRPEVVGMILQAVGDLVESEGVMMSGALRAIELASERGPIAVASSTPMPLIMRCLENFNLVDLFQSIHSADIEPYGKPHPGVFLTAAKALGAAPTSCLVFEDSAAGVLAAKAGRMTCVAVPVADELRMPAFQIADLVLNSLEELTPEWLDERFAN</sequence>
<dbReference type="SUPFAM" id="SSF56784">
    <property type="entry name" value="HAD-like"/>
    <property type="match status" value="1"/>
</dbReference>
<proteinExistence type="predicted"/>
<dbReference type="Gene3D" id="1.10.150.240">
    <property type="entry name" value="Putative phosphatase, domain 2"/>
    <property type="match status" value="1"/>
</dbReference>
<protein>
    <submittedName>
        <fullName evidence="1">Unannotated protein</fullName>
    </submittedName>
</protein>
<gene>
    <name evidence="1" type="ORF">UFOPK2958_00496</name>
</gene>
<dbReference type="InterPro" id="IPR006439">
    <property type="entry name" value="HAD-SF_hydro_IA"/>
</dbReference>
<dbReference type="Gene3D" id="3.40.50.1000">
    <property type="entry name" value="HAD superfamily/HAD-like"/>
    <property type="match status" value="1"/>
</dbReference>
<dbReference type="AlphaFoldDB" id="A0A6J6W6C5"/>
<dbReference type="Pfam" id="PF00702">
    <property type="entry name" value="Hydrolase"/>
    <property type="match status" value="1"/>
</dbReference>
<dbReference type="InterPro" id="IPR023214">
    <property type="entry name" value="HAD_sf"/>
</dbReference>
<dbReference type="NCBIfam" id="NF008087">
    <property type="entry name" value="PRK10826.1"/>
    <property type="match status" value="1"/>
</dbReference>
<dbReference type="InterPro" id="IPR023198">
    <property type="entry name" value="PGP-like_dom2"/>
</dbReference>